<feature type="transmembrane region" description="Helical" evidence="1">
    <location>
        <begin position="43"/>
        <end position="62"/>
    </location>
</feature>
<dbReference type="AlphaFoldDB" id="A0AAF0AKM1"/>
<dbReference type="RefSeq" id="WP_269817825.1">
    <property type="nucleotide sequence ID" value="NZ_CP114976.1"/>
</dbReference>
<evidence type="ECO:0000313" key="2">
    <source>
        <dbReference type="EMBL" id="WBE24882.1"/>
    </source>
</evidence>
<reference evidence="2 3" key="1">
    <citation type="submission" date="2022-12" db="EMBL/GenBank/DDBJ databases">
        <title>Coexistence and Characterization of a Novel Tigecycline Resistance gene tet(X) variant and blaNDM-1 in a Pseudomonas caeni Isolate of Chicken Origin.</title>
        <authorList>
            <person name="Lu X."/>
            <person name="Zhang L."/>
            <person name="Li R."/>
            <person name="Wang Z."/>
        </authorList>
    </citation>
    <scope>NUCLEOTIDE SEQUENCE [LARGE SCALE GENOMIC DNA]</scope>
    <source>
        <strain evidence="2 3">CE14</strain>
    </source>
</reference>
<keyword evidence="1" id="KW-0812">Transmembrane</keyword>
<feature type="transmembrane region" description="Helical" evidence="1">
    <location>
        <begin position="6"/>
        <end position="31"/>
    </location>
</feature>
<evidence type="ECO:0000313" key="3">
    <source>
        <dbReference type="Proteomes" id="UP001212189"/>
    </source>
</evidence>
<name>A0AAF0AKM1_9GAMM</name>
<dbReference type="InterPro" id="IPR017581">
    <property type="entry name" value="AtpR-like"/>
</dbReference>
<protein>
    <submittedName>
        <fullName evidence="2">ATP synthase subunit AtpR</fullName>
    </submittedName>
</protein>
<accession>A0AAF0AKM1</accession>
<keyword evidence="1" id="KW-1133">Transmembrane helix</keyword>
<dbReference type="Proteomes" id="UP001212189">
    <property type="component" value="Chromosome"/>
</dbReference>
<evidence type="ECO:0000256" key="1">
    <source>
        <dbReference type="SAM" id="Phobius"/>
    </source>
</evidence>
<feature type="transmembrane region" description="Helical" evidence="1">
    <location>
        <begin position="68"/>
        <end position="88"/>
    </location>
</feature>
<organism evidence="2 3">
    <name type="scientific">Denitrificimonas caeni</name>
    <dbReference type="NCBI Taxonomy" id="521720"/>
    <lineage>
        <taxon>Bacteria</taxon>
        <taxon>Pseudomonadati</taxon>
        <taxon>Pseudomonadota</taxon>
        <taxon>Gammaproteobacteria</taxon>
        <taxon>Pseudomonadales</taxon>
        <taxon>Pseudomonadaceae</taxon>
        <taxon>Denitrificimonas</taxon>
    </lineage>
</organism>
<dbReference type="EMBL" id="CP114976">
    <property type="protein sequence ID" value="WBE24882.1"/>
    <property type="molecule type" value="Genomic_DNA"/>
</dbReference>
<dbReference type="Pfam" id="PF12966">
    <property type="entry name" value="AtpR"/>
    <property type="match status" value="1"/>
</dbReference>
<sequence length="104" mass="11163">MIEINTSAILLGFAVGLPVSALFFWGLNVGMRLALASEHPGRLLMLSFFCRLVVLLGIGFALTALAQTLWALGGYMLAFVLMRVAAVLRAQAKVRGTVIKQEGV</sequence>
<gene>
    <name evidence="2" type="ORF">O6P33_11015</name>
</gene>
<keyword evidence="1" id="KW-0472">Membrane</keyword>
<dbReference type="KEGG" id="dce:O6P33_11015"/>
<keyword evidence="3" id="KW-1185">Reference proteome</keyword>
<proteinExistence type="predicted"/>